<sequence>MKKQKTIQSSVNELESLKGVLIDLGSQLRDRRQEKGLSLDCIATKTCIRQRLLRAIEEGKLEQLPEPVYVHYFLRRYADFLGFDGQSFASPFPSESRFNLLKSSWMRWPMWQLRPVHLYLLYVGIIFASVNGLSYWIERSVGTSVEYLVEQPVTSTEAIASSPPSPSVEVPEPAPTSLVVKSQPESEFAEPVRVSVVVTEPAWVRIEADGETAFEGTLNEGTQQTWVANQKLIILAGNAGAVSVALNEGKSQKLGERGAVEEVIFTANQLSRS</sequence>
<dbReference type="RefSeq" id="WP_283763234.1">
    <property type="nucleotide sequence ID" value="NZ_JAQPOK010000097.1"/>
</dbReference>
<keyword evidence="1" id="KW-0472">Membrane</keyword>
<dbReference type="PANTHER" id="PTHR34475">
    <property type="match status" value="1"/>
</dbReference>
<dbReference type="Gene3D" id="1.10.260.40">
    <property type="entry name" value="lambda repressor-like DNA-binding domains"/>
    <property type="match status" value="1"/>
</dbReference>
<evidence type="ECO:0000256" key="1">
    <source>
        <dbReference type="SAM" id="Phobius"/>
    </source>
</evidence>
<dbReference type="InterPro" id="IPR050400">
    <property type="entry name" value="Bact_Cytoskel_RodZ"/>
</dbReference>
<organism evidence="3 4">
    <name type="scientific">Roseofilum halophilum BLCC-M91</name>
    <dbReference type="NCBI Taxonomy" id="3022259"/>
    <lineage>
        <taxon>Bacteria</taxon>
        <taxon>Bacillati</taxon>
        <taxon>Cyanobacteriota</taxon>
        <taxon>Cyanophyceae</taxon>
        <taxon>Desertifilales</taxon>
        <taxon>Desertifilaceae</taxon>
        <taxon>Roseofilum</taxon>
        <taxon>Roseofilum halophilum</taxon>
    </lineage>
</organism>
<dbReference type="InterPro" id="IPR025194">
    <property type="entry name" value="RodZ-like_C"/>
</dbReference>
<protein>
    <submittedName>
        <fullName evidence="3">DUF4115 domain-containing protein</fullName>
    </submittedName>
</protein>
<feature type="domain" description="Cytoskeleton protein RodZ-like C-terminal" evidence="2">
    <location>
        <begin position="196"/>
        <end position="261"/>
    </location>
</feature>
<dbReference type="PANTHER" id="PTHR34475:SF1">
    <property type="entry name" value="CYTOSKELETON PROTEIN RODZ"/>
    <property type="match status" value="1"/>
</dbReference>
<dbReference type="CDD" id="cd00093">
    <property type="entry name" value="HTH_XRE"/>
    <property type="match status" value="1"/>
</dbReference>
<keyword evidence="4" id="KW-1185">Reference proteome</keyword>
<keyword evidence="1" id="KW-0812">Transmembrane</keyword>
<dbReference type="InterPro" id="IPR010982">
    <property type="entry name" value="Lambda_DNA-bd_dom_sf"/>
</dbReference>
<dbReference type="Pfam" id="PF13413">
    <property type="entry name" value="HTH_25"/>
    <property type="match status" value="1"/>
</dbReference>
<feature type="transmembrane region" description="Helical" evidence="1">
    <location>
        <begin position="116"/>
        <end position="137"/>
    </location>
</feature>
<comment type="caution">
    <text evidence="3">The sequence shown here is derived from an EMBL/GenBank/DDBJ whole genome shotgun (WGS) entry which is preliminary data.</text>
</comment>
<gene>
    <name evidence="3" type="ORF">PJF56_13765</name>
</gene>
<keyword evidence="1" id="KW-1133">Transmembrane helix</keyword>
<dbReference type="SUPFAM" id="SSF47413">
    <property type="entry name" value="lambda repressor-like DNA-binding domains"/>
    <property type="match status" value="1"/>
</dbReference>
<proteinExistence type="predicted"/>
<name>A0ABT7BN80_9CYAN</name>
<dbReference type="Proteomes" id="UP001231370">
    <property type="component" value="Unassembled WGS sequence"/>
</dbReference>
<evidence type="ECO:0000259" key="2">
    <source>
        <dbReference type="Pfam" id="PF13464"/>
    </source>
</evidence>
<dbReference type="EMBL" id="JAQPOK010000097">
    <property type="protein sequence ID" value="MDJ1179931.1"/>
    <property type="molecule type" value="Genomic_DNA"/>
</dbReference>
<accession>A0ABT7BN80</accession>
<evidence type="ECO:0000313" key="4">
    <source>
        <dbReference type="Proteomes" id="UP001231370"/>
    </source>
</evidence>
<dbReference type="InterPro" id="IPR001387">
    <property type="entry name" value="Cro/C1-type_HTH"/>
</dbReference>
<reference evidence="3 4" key="1">
    <citation type="submission" date="2023-01" db="EMBL/GenBank/DDBJ databases">
        <title>Novel diversity within Roseofilum (Cyanobacteria; Desertifilaceae) from marine benthic mats with descriptions of four novel species.</title>
        <authorList>
            <person name="Wang Y."/>
            <person name="Berthold D.E."/>
            <person name="Hu J."/>
            <person name="Lefler F.W."/>
            <person name="Laughinghouse H.D. IV."/>
        </authorList>
    </citation>
    <scope>NUCLEOTIDE SEQUENCE [LARGE SCALE GENOMIC DNA]</scope>
    <source>
        <strain evidence="3 4">BLCC-M91</strain>
    </source>
</reference>
<dbReference type="Pfam" id="PF13464">
    <property type="entry name" value="RodZ_C"/>
    <property type="match status" value="1"/>
</dbReference>
<evidence type="ECO:0000313" key="3">
    <source>
        <dbReference type="EMBL" id="MDJ1179931.1"/>
    </source>
</evidence>